<dbReference type="AlphaFoldDB" id="A0A1G9Y8M0"/>
<keyword evidence="3" id="KW-1185">Reference proteome</keyword>
<dbReference type="EMBL" id="LT629701">
    <property type="protein sequence ID" value="SDN05380.1"/>
    <property type="molecule type" value="Genomic_DNA"/>
</dbReference>
<feature type="region of interest" description="Disordered" evidence="1">
    <location>
        <begin position="71"/>
        <end position="94"/>
    </location>
</feature>
<gene>
    <name evidence="2" type="ORF">SAMN04489726_4664</name>
</gene>
<name>A0A1G9Y8M0_ALLAB</name>
<proteinExistence type="predicted"/>
<feature type="compositionally biased region" description="Basic residues" evidence="1">
    <location>
        <begin position="443"/>
        <end position="454"/>
    </location>
</feature>
<protein>
    <submittedName>
        <fullName evidence="2">Uncharacterized protein</fullName>
    </submittedName>
</protein>
<feature type="region of interest" description="Disordered" evidence="1">
    <location>
        <begin position="21"/>
        <end position="43"/>
    </location>
</feature>
<evidence type="ECO:0000256" key="1">
    <source>
        <dbReference type="SAM" id="MobiDB-lite"/>
    </source>
</evidence>
<sequence>MAKARSNAPCLKEVSGGSGLIPSSLPHLDRTAPRTRRPSCRCPQRSSGLIELTGTVLLSCLSMAPAGAPPHQRPACWKSRPQGPRGPPPTSSASTMACMRVYGSTCSPSRGGEDWDDLMSRKNSRRDAIEAWIRCTGEPYRHAGRSIAAAERASAEVGRSVGLDAVSLRQQELEAAVLLALRHVSSVLYDRDEQRAGFPFRYVVPRHDRLRLALAPGALDPLVFALLPNEYDGELVGVAGLRAVPHSSGVTLTLLDATGAQTDAQVTLMGVGRKDWAVAVAEADSRHGRPSFIHEQRLAAREHQELSRYPLTGAHPAMASAMLRRLNLLRSACWFSAWTDDLTVTVEWCGGHSLIQAATLLTDPHLGLPAAEVVRGVTSESPGHDPWLSIAIHGPTLPTRGASNPQRGYPEGALLLRRMSSCRHTPGVPPGQTNRLTGLRLRQQARRQAMRQRHSPGDGPSSAQ</sequence>
<reference evidence="2 3" key="1">
    <citation type="submission" date="2016-10" db="EMBL/GenBank/DDBJ databases">
        <authorList>
            <person name="de Groot N.N."/>
        </authorList>
    </citation>
    <scope>NUCLEOTIDE SEQUENCE [LARGE SCALE GENOMIC DNA]</scope>
    <source>
        <strain evidence="2 3">DSM 44149</strain>
    </source>
</reference>
<organism evidence="2 3">
    <name type="scientific">Allokutzneria albata</name>
    <name type="common">Kibdelosporangium albatum</name>
    <dbReference type="NCBI Taxonomy" id="211114"/>
    <lineage>
        <taxon>Bacteria</taxon>
        <taxon>Bacillati</taxon>
        <taxon>Actinomycetota</taxon>
        <taxon>Actinomycetes</taxon>
        <taxon>Pseudonocardiales</taxon>
        <taxon>Pseudonocardiaceae</taxon>
        <taxon>Allokutzneria</taxon>
    </lineage>
</organism>
<feature type="region of interest" description="Disordered" evidence="1">
    <location>
        <begin position="443"/>
        <end position="464"/>
    </location>
</feature>
<accession>A0A1G9Y8M0</accession>
<evidence type="ECO:0000313" key="3">
    <source>
        <dbReference type="Proteomes" id="UP000183376"/>
    </source>
</evidence>
<dbReference type="Proteomes" id="UP000183376">
    <property type="component" value="Chromosome I"/>
</dbReference>
<evidence type="ECO:0000313" key="2">
    <source>
        <dbReference type="EMBL" id="SDN05380.1"/>
    </source>
</evidence>